<accession>A0A0F9E5M8</accession>
<reference evidence="1" key="1">
    <citation type="journal article" date="2015" name="Nature">
        <title>Complex archaea that bridge the gap between prokaryotes and eukaryotes.</title>
        <authorList>
            <person name="Spang A."/>
            <person name="Saw J.H."/>
            <person name="Jorgensen S.L."/>
            <person name="Zaremba-Niedzwiedzka K."/>
            <person name="Martijn J."/>
            <person name="Lind A.E."/>
            <person name="van Eijk R."/>
            <person name="Schleper C."/>
            <person name="Guy L."/>
            <person name="Ettema T.J."/>
        </authorList>
    </citation>
    <scope>NUCLEOTIDE SEQUENCE</scope>
</reference>
<organism evidence="1">
    <name type="scientific">marine sediment metagenome</name>
    <dbReference type="NCBI Taxonomy" id="412755"/>
    <lineage>
        <taxon>unclassified sequences</taxon>
        <taxon>metagenomes</taxon>
        <taxon>ecological metagenomes</taxon>
    </lineage>
</organism>
<evidence type="ECO:0000313" key="1">
    <source>
        <dbReference type="EMBL" id="KKL19343.1"/>
    </source>
</evidence>
<gene>
    <name evidence="1" type="ORF">LCGC14_2466410</name>
</gene>
<dbReference type="AlphaFoldDB" id="A0A0F9E5M8"/>
<dbReference type="EMBL" id="LAZR01038520">
    <property type="protein sequence ID" value="KKL19343.1"/>
    <property type="molecule type" value="Genomic_DNA"/>
</dbReference>
<proteinExistence type="predicted"/>
<protein>
    <submittedName>
        <fullName evidence="1">Uncharacterized protein</fullName>
    </submittedName>
</protein>
<name>A0A0F9E5M8_9ZZZZ</name>
<comment type="caution">
    <text evidence="1">The sequence shown here is derived from an EMBL/GenBank/DDBJ whole genome shotgun (WGS) entry which is preliminary data.</text>
</comment>
<sequence>MAEVFTTPKGFRDPPDMMDFRDDKGWDHKGFTKAEDEWLKELNQWCHDNTDSRSELVGELIRFPRGDGYAQYMVFKTKPLTLLHIPLGDAWDLPDYQMRGLRVKDVKELVRQDRALGDLFR</sequence>